<comment type="caution">
    <text evidence="5">The sequence shown here is derived from an EMBL/GenBank/DDBJ whole genome shotgun (WGS) entry which is preliminary data.</text>
</comment>
<feature type="domain" description="Lipoprotein-associated type-17" evidence="4">
    <location>
        <begin position="175"/>
        <end position="252"/>
    </location>
</feature>
<evidence type="ECO:0000256" key="1">
    <source>
        <dbReference type="SAM" id="MobiDB-lite"/>
    </source>
</evidence>
<name>A0A269THN6_9BACT</name>
<feature type="signal peptide" evidence="2">
    <location>
        <begin position="1"/>
        <end position="28"/>
    </location>
</feature>
<feature type="compositionally biased region" description="Low complexity" evidence="1">
    <location>
        <begin position="107"/>
        <end position="120"/>
    </location>
</feature>
<gene>
    <name evidence="5" type="ORF">CJJ23_04745</name>
</gene>
<organism evidence="5 6">
    <name type="scientific">Mycoplasmopsis agassizii</name>
    <dbReference type="NCBI Taxonomy" id="33922"/>
    <lineage>
        <taxon>Bacteria</taxon>
        <taxon>Bacillati</taxon>
        <taxon>Mycoplasmatota</taxon>
        <taxon>Mycoplasmoidales</taxon>
        <taxon>Metamycoplasmataceae</taxon>
        <taxon>Mycoplasmopsis</taxon>
    </lineage>
</organism>
<evidence type="ECO:0000313" key="6">
    <source>
        <dbReference type="Proteomes" id="UP000216943"/>
    </source>
</evidence>
<feature type="domain" description="DUF31" evidence="3">
    <location>
        <begin position="587"/>
        <end position="959"/>
    </location>
</feature>
<feature type="compositionally biased region" description="Polar residues" evidence="1">
    <location>
        <begin position="136"/>
        <end position="148"/>
    </location>
</feature>
<dbReference type="OrthoDB" id="396118at2"/>
<evidence type="ECO:0000313" key="5">
    <source>
        <dbReference type="EMBL" id="PAK20907.1"/>
    </source>
</evidence>
<feature type="compositionally biased region" description="Basic and acidic residues" evidence="1">
    <location>
        <begin position="121"/>
        <end position="135"/>
    </location>
</feature>
<accession>A0A269THN6</accession>
<dbReference type="InterPro" id="IPR022382">
    <property type="entry name" value="Mycoplasma_peptidase_DUF31"/>
</dbReference>
<evidence type="ECO:0000256" key="2">
    <source>
        <dbReference type="SAM" id="SignalP"/>
    </source>
</evidence>
<sequence>MAKINKKRFLINSLLAVAISSAPVILIACSQVSDPVDLPPKNVQDPVKVDAPKAPDDSKPFKKDDQPKDNNKGEPDKQVDISKIDKKDDQTNAGDGTKNIKKDKPGDSPSKTEGSSSTTTKTEEPKKDNNSKQEPKSGSTSEPKTNPNKPKDEPVTQIPKAPENPQKPLFPEQNSITFTIKNKVLPSEINNSNFDANLTNSIDTSEFTMSNLRIINFDDSKGEIEFAFKLQDKKTKEFSTTEYNFKVSGFKTILEDLDSREVVFSPKNSSLKPSQVTVENFNENINILGLKSGDTFVLDKSFNFEKDDQKGTLKFKHKLQKDNISSSLKEVIISLSALTQFNPDISFTQESKKTLVEAKKYASEVTIADLQKYLKWSDVSSINNDSKASELIFSDLSPDNAKHQLSFRYLVKNKYGQSTTIKKVVYVKNFKDVDEFLSSKSSVVTVSLTDLAKTKTQTEITSDLRNYNKYFKFSFKSKDINLIANPFAISKSSDGKYMLGYNLYLQSDRNIRKRLFLKFEGLKEEATNQDTNNTHKLAPTIASIKKFDSDNMYNFFKIAQSDEAQQNLTASIDISRTGEERTQFEFVKDRTIALHVNYQDKDVWHSLGGTGWLIGKASNSTDWTDPDFYSYYVATNLHVYTAFLERKLEHPESTYSWSTFKQYGNKDEFMRRLNSKGNWDDTQTALTGADYNYSSEVDFIYAAQGLQAKVNSHSKNGETLTTIKTFDEYEKTKEVEQKLGVDFAVMKINLLSAKQKELLSKVTDKTDSRKWIKQLKDQALTASSGDTEKYRLWNVRFIETLTSNTPTSFKDLSFAVTTFNPDENGYDKTSEDLKLTGLIGTFPATVVPNIGNTNTEKYQLYSGEHNEKIGSGFILAKINKIDFMVQFNGLKNVDSKDPLEVVGSLDVYEKNGADTKEKSAKHSHISVSKSVRFLNVGGGSSGSVLFSKNDNSVLGIYRGVSLQTKDRSKWPPNSKIFGQIVQLRVKGYYDVIGGKTPLENTPANHTLYDAIKKLNSEKGGDKKYRIPDFK</sequence>
<dbReference type="InterPro" id="IPR007326">
    <property type="entry name" value="Lipoprotein-assoc_dom"/>
</dbReference>
<protein>
    <recommendedName>
        <fullName evidence="7">Lipoprotein</fullName>
    </recommendedName>
</protein>
<dbReference type="Pfam" id="PF01732">
    <property type="entry name" value="Mycop_pep_DUF31"/>
    <property type="match status" value="1"/>
</dbReference>
<keyword evidence="2" id="KW-0732">Signal</keyword>
<dbReference type="PROSITE" id="PS51257">
    <property type="entry name" value="PROKAR_LIPOPROTEIN"/>
    <property type="match status" value="1"/>
</dbReference>
<feature type="region of interest" description="Disordered" evidence="1">
    <location>
        <begin position="34"/>
        <end position="171"/>
    </location>
</feature>
<dbReference type="Proteomes" id="UP000216943">
    <property type="component" value="Unassembled WGS sequence"/>
</dbReference>
<feature type="domain" description="Lipoprotein-associated type-17" evidence="4">
    <location>
        <begin position="348"/>
        <end position="431"/>
    </location>
</feature>
<dbReference type="AlphaFoldDB" id="A0A269THN6"/>
<dbReference type="EMBL" id="NQNY01000020">
    <property type="protein sequence ID" value="PAK20907.1"/>
    <property type="molecule type" value="Genomic_DNA"/>
</dbReference>
<reference evidence="6" key="1">
    <citation type="submission" date="2017-08" db="EMBL/GenBank/DDBJ databases">
        <authorList>
            <person name="Alvarez-Ponce D."/>
            <person name="Weitzman C.L."/>
            <person name="Tillett R.L."/>
            <person name="Sandmeier F.C."/>
            <person name="Tracy C.R."/>
        </authorList>
    </citation>
    <scope>NUCLEOTIDE SEQUENCE [LARGE SCALE GENOMIC DNA]</scope>
    <source>
        <strain evidence="6">723</strain>
    </source>
</reference>
<feature type="chain" id="PRO_5011972723" description="Lipoprotein" evidence="2">
    <location>
        <begin position="29"/>
        <end position="1030"/>
    </location>
</feature>
<proteinExistence type="predicted"/>
<evidence type="ECO:0000259" key="4">
    <source>
        <dbReference type="Pfam" id="PF04200"/>
    </source>
</evidence>
<evidence type="ECO:0008006" key="7">
    <source>
        <dbReference type="Google" id="ProtNLM"/>
    </source>
</evidence>
<dbReference type="RefSeq" id="WP_095335196.1">
    <property type="nucleotide sequence ID" value="NZ_NQNY01000020.1"/>
</dbReference>
<dbReference type="Pfam" id="PF04200">
    <property type="entry name" value="Lipoprotein_17"/>
    <property type="match status" value="3"/>
</dbReference>
<feature type="compositionally biased region" description="Basic and acidic residues" evidence="1">
    <location>
        <begin position="47"/>
        <end position="90"/>
    </location>
</feature>
<feature type="domain" description="Lipoprotein-associated type-17" evidence="4">
    <location>
        <begin position="266"/>
        <end position="334"/>
    </location>
</feature>
<evidence type="ECO:0000259" key="3">
    <source>
        <dbReference type="Pfam" id="PF01732"/>
    </source>
</evidence>